<dbReference type="Gene3D" id="3.20.20.70">
    <property type="entry name" value="Aldolase class I"/>
    <property type="match status" value="1"/>
</dbReference>
<sequence length="41" mass="4603">MIDEEKPGEVNYEEMVERKLELCSTLAKYASAVLLDPLFGA</sequence>
<gene>
    <name evidence="1" type="ORF">S01H4_38269</name>
</gene>
<accession>X1D9P1</accession>
<feature type="non-terminal residue" evidence="1">
    <location>
        <position position="41"/>
    </location>
</feature>
<evidence type="ECO:0008006" key="2">
    <source>
        <dbReference type="Google" id="ProtNLM"/>
    </source>
</evidence>
<dbReference type="InterPro" id="IPR013785">
    <property type="entry name" value="Aldolase_TIM"/>
</dbReference>
<organism evidence="1">
    <name type="scientific">marine sediment metagenome</name>
    <dbReference type="NCBI Taxonomy" id="412755"/>
    <lineage>
        <taxon>unclassified sequences</taxon>
        <taxon>metagenomes</taxon>
        <taxon>ecological metagenomes</taxon>
    </lineage>
</organism>
<name>X1D9P1_9ZZZZ</name>
<reference evidence="1" key="1">
    <citation type="journal article" date="2014" name="Front. Microbiol.">
        <title>High frequency of phylogenetically diverse reductive dehalogenase-homologous genes in deep subseafloor sedimentary metagenomes.</title>
        <authorList>
            <person name="Kawai M."/>
            <person name="Futagami T."/>
            <person name="Toyoda A."/>
            <person name="Takaki Y."/>
            <person name="Nishi S."/>
            <person name="Hori S."/>
            <person name="Arai W."/>
            <person name="Tsubouchi T."/>
            <person name="Morono Y."/>
            <person name="Uchiyama I."/>
            <person name="Ito T."/>
            <person name="Fujiyama A."/>
            <person name="Inagaki F."/>
            <person name="Takami H."/>
        </authorList>
    </citation>
    <scope>NUCLEOTIDE SEQUENCE</scope>
    <source>
        <strain evidence="1">Expedition CK06-06</strain>
    </source>
</reference>
<evidence type="ECO:0000313" key="1">
    <source>
        <dbReference type="EMBL" id="GAH04995.1"/>
    </source>
</evidence>
<proteinExistence type="predicted"/>
<dbReference type="AlphaFoldDB" id="X1D9P1"/>
<protein>
    <recommendedName>
        <fullName evidence="2">Fructose-bisphosphate aldolase</fullName>
    </recommendedName>
</protein>
<comment type="caution">
    <text evidence="1">The sequence shown here is derived from an EMBL/GenBank/DDBJ whole genome shotgun (WGS) entry which is preliminary data.</text>
</comment>
<dbReference type="EMBL" id="BART01020628">
    <property type="protein sequence ID" value="GAH04995.1"/>
    <property type="molecule type" value="Genomic_DNA"/>
</dbReference>